<gene>
    <name evidence="1" type="ORF">H0235_002696</name>
</gene>
<protein>
    <submittedName>
        <fullName evidence="1">Uncharacterized protein</fullName>
    </submittedName>
</protein>
<reference evidence="1" key="1">
    <citation type="journal article" date="2020" name="G3 (Bethesda)">
        <title>High-Quality Assemblies for Three Invasive Social Wasps from the &lt;i&gt;Vespula&lt;/i&gt; Genus.</title>
        <authorList>
            <person name="Harrop T.W.R."/>
            <person name="Guhlin J."/>
            <person name="McLaughlin G.M."/>
            <person name="Permina E."/>
            <person name="Stockwell P."/>
            <person name="Gilligan J."/>
            <person name="Le Lec M.F."/>
            <person name="Gruber M.A.M."/>
            <person name="Quinn O."/>
            <person name="Lovegrove M."/>
            <person name="Duncan E.J."/>
            <person name="Remnant E.J."/>
            <person name="Van Eeckhoven J."/>
            <person name="Graham B."/>
            <person name="Knapp R.A."/>
            <person name="Langford K.W."/>
            <person name="Kronenberg Z."/>
            <person name="Press M.O."/>
            <person name="Eacker S.M."/>
            <person name="Wilson-Rankin E.E."/>
            <person name="Purcell J."/>
            <person name="Lester P.J."/>
            <person name="Dearden P.K."/>
        </authorList>
    </citation>
    <scope>NUCLEOTIDE SEQUENCE</scope>
    <source>
        <strain evidence="1">Volc-1</strain>
    </source>
</reference>
<evidence type="ECO:0000313" key="2">
    <source>
        <dbReference type="Proteomes" id="UP000600918"/>
    </source>
</evidence>
<dbReference type="EMBL" id="JACSDY010000002">
    <property type="protein sequence ID" value="KAF7434505.1"/>
    <property type="molecule type" value="Genomic_DNA"/>
</dbReference>
<proteinExistence type="predicted"/>
<accession>A0A834PAM2</accession>
<organism evidence="1 2">
    <name type="scientific">Vespula pensylvanica</name>
    <name type="common">Western yellow jacket</name>
    <name type="synonym">Wasp</name>
    <dbReference type="NCBI Taxonomy" id="30213"/>
    <lineage>
        <taxon>Eukaryota</taxon>
        <taxon>Metazoa</taxon>
        <taxon>Ecdysozoa</taxon>
        <taxon>Arthropoda</taxon>
        <taxon>Hexapoda</taxon>
        <taxon>Insecta</taxon>
        <taxon>Pterygota</taxon>
        <taxon>Neoptera</taxon>
        <taxon>Endopterygota</taxon>
        <taxon>Hymenoptera</taxon>
        <taxon>Apocrita</taxon>
        <taxon>Aculeata</taxon>
        <taxon>Vespoidea</taxon>
        <taxon>Vespidae</taxon>
        <taxon>Vespinae</taxon>
        <taxon>Vespula</taxon>
    </lineage>
</organism>
<sequence length="84" mass="9257">MSTLKDPPVAREGWFSLHRQLAPSPPGSPSFYPAGYSDQPHPWHLITLQPQASSLGAKPLIEKTAKVTTFFWHGSLDEEEGTLS</sequence>
<evidence type="ECO:0000313" key="1">
    <source>
        <dbReference type="EMBL" id="KAF7434505.1"/>
    </source>
</evidence>
<dbReference type="AlphaFoldDB" id="A0A834PAM2"/>
<keyword evidence="2" id="KW-1185">Reference proteome</keyword>
<name>A0A834PAM2_VESPE</name>
<dbReference type="Proteomes" id="UP000600918">
    <property type="component" value="Unassembled WGS sequence"/>
</dbReference>
<comment type="caution">
    <text evidence="1">The sequence shown here is derived from an EMBL/GenBank/DDBJ whole genome shotgun (WGS) entry which is preliminary data.</text>
</comment>